<feature type="compositionally biased region" description="Low complexity" evidence="1">
    <location>
        <begin position="104"/>
        <end position="119"/>
    </location>
</feature>
<comment type="caution">
    <text evidence="2">The sequence shown here is derived from an EMBL/GenBank/DDBJ whole genome shotgun (WGS) entry which is preliminary data.</text>
</comment>
<evidence type="ECO:0000313" key="2">
    <source>
        <dbReference type="EMBL" id="MBB6123928.1"/>
    </source>
</evidence>
<feature type="region of interest" description="Disordered" evidence="1">
    <location>
        <begin position="29"/>
        <end position="54"/>
    </location>
</feature>
<protein>
    <recommendedName>
        <fullName evidence="4">DUF2171 domain-containing protein</fullName>
    </recommendedName>
</protein>
<organism evidence="2 3">
    <name type="scientific">Sphingobium subterraneum</name>
    <dbReference type="NCBI Taxonomy" id="627688"/>
    <lineage>
        <taxon>Bacteria</taxon>
        <taxon>Pseudomonadati</taxon>
        <taxon>Pseudomonadota</taxon>
        <taxon>Alphaproteobacteria</taxon>
        <taxon>Sphingomonadales</taxon>
        <taxon>Sphingomonadaceae</taxon>
        <taxon>Sphingobium</taxon>
    </lineage>
</organism>
<feature type="compositionally biased region" description="Basic and acidic residues" evidence="1">
    <location>
        <begin position="29"/>
        <end position="51"/>
    </location>
</feature>
<feature type="compositionally biased region" description="Polar residues" evidence="1">
    <location>
        <begin position="79"/>
        <end position="103"/>
    </location>
</feature>
<dbReference type="EMBL" id="JACIJP010000002">
    <property type="protein sequence ID" value="MBB6123928.1"/>
    <property type="molecule type" value="Genomic_DNA"/>
</dbReference>
<sequence length="148" mass="15150">MVNANEIREHAEVIGADGQHVGTVDHVEGNRIKLTKNDSGPEGHSGHHHYIDLSQVSSIDGGKVRLSVNAQDAIAAEQEPQQSQTGYGSGQEASGGQDASSGRENAAFFSSSPNNNPGEGLAGGGGQIGSTAIDSNGGEFAQERKTGV</sequence>
<gene>
    <name evidence="2" type="ORF">FHS92_001657</name>
</gene>
<evidence type="ECO:0000256" key="1">
    <source>
        <dbReference type="SAM" id="MobiDB-lite"/>
    </source>
</evidence>
<dbReference type="AlphaFoldDB" id="A0A841J5Y0"/>
<evidence type="ECO:0000313" key="3">
    <source>
        <dbReference type="Proteomes" id="UP000552700"/>
    </source>
</evidence>
<proteinExistence type="predicted"/>
<dbReference type="Proteomes" id="UP000552700">
    <property type="component" value="Unassembled WGS sequence"/>
</dbReference>
<keyword evidence="3" id="KW-1185">Reference proteome</keyword>
<reference evidence="2 3" key="1">
    <citation type="submission" date="2020-08" db="EMBL/GenBank/DDBJ databases">
        <title>Genomic Encyclopedia of Type Strains, Phase IV (KMG-IV): sequencing the most valuable type-strain genomes for metagenomic binning, comparative biology and taxonomic classification.</title>
        <authorList>
            <person name="Goeker M."/>
        </authorList>
    </citation>
    <scope>NUCLEOTIDE SEQUENCE [LARGE SCALE GENOMIC DNA]</scope>
    <source>
        <strain evidence="2 3">DSM 102255</strain>
    </source>
</reference>
<dbReference type="Pfam" id="PF09939">
    <property type="entry name" value="DUF2171"/>
    <property type="match status" value="1"/>
</dbReference>
<dbReference type="InterPro" id="IPR018684">
    <property type="entry name" value="DUF2171"/>
</dbReference>
<name>A0A841J5Y0_9SPHN</name>
<accession>A0A841J5Y0</accession>
<evidence type="ECO:0008006" key="4">
    <source>
        <dbReference type="Google" id="ProtNLM"/>
    </source>
</evidence>
<feature type="region of interest" description="Disordered" evidence="1">
    <location>
        <begin position="70"/>
        <end position="148"/>
    </location>
</feature>